<dbReference type="HOGENOM" id="CLU_1714916_0_0_1"/>
<evidence type="ECO:0000313" key="3">
    <source>
        <dbReference type="Proteomes" id="UP000008068"/>
    </source>
</evidence>
<organism evidence="3">
    <name type="scientific">Caenorhabditis brenneri</name>
    <name type="common">Nematode worm</name>
    <dbReference type="NCBI Taxonomy" id="135651"/>
    <lineage>
        <taxon>Eukaryota</taxon>
        <taxon>Metazoa</taxon>
        <taxon>Ecdysozoa</taxon>
        <taxon>Nematoda</taxon>
        <taxon>Chromadorea</taxon>
        <taxon>Rhabditida</taxon>
        <taxon>Rhabditina</taxon>
        <taxon>Rhabditomorpha</taxon>
        <taxon>Rhabditoidea</taxon>
        <taxon>Rhabditidae</taxon>
        <taxon>Peloderinae</taxon>
        <taxon>Caenorhabditis</taxon>
    </lineage>
</organism>
<sequence length="153" mass="16855">MSRSGILATFMVLSLVIFLTGTAYFEAGKRGYLGKGAQGAAIALAKSNIDVPKVLRIVFFGLTALVLVAIFVREFVRIIFQTQQENDQEKLPLLKNEAEKTKIPGPVTAVFIGLGLLWLVAFIIMEVAYQLGYIGENKKPAIFVIQKEDSIDF</sequence>
<keyword evidence="1" id="KW-0812">Transmembrane</keyword>
<feature type="transmembrane region" description="Helical" evidence="1">
    <location>
        <begin position="109"/>
        <end position="129"/>
    </location>
</feature>
<dbReference type="InParanoid" id="G0NGE0"/>
<keyword evidence="3" id="KW-1185">Reference proteome</keyword>
<feature type="transmembrane region" description="Helical" evidence="1">
    <location>
        <begin position="6"/>
        <end position="25"/>
    </location>
</feature>
<evidence type="ECO:0000256" key="1">
    <source>
        <dbReference type="SAM" id="Phobius"/>
    </source>
</evidence>
<keyword evidence="1" id="KW-1133">Transmembrane helix</keyword>
<protein>
    <submittedName>
        <fullName evidence="2">Uncharacterized protein</fullName>
    </submittedName>
</protein>
<feature type="transmembrane region" description="Helical" evidence="1">
    <location>
        <begin position="54"/>
        <end position="72"/>
    </location>
</feature>
<reference evidence="3" key="1">
    <citation type="submission" date="2011-07" db="EMBL/GenBank/DDBJ databases">
        <authorList>
            <consortium name="Caenorhabditis brenneri Sequencing and Analysis Consortium"/>
            <person name="Wilson R.K."/>
        </authorList>
    </citation>
    <scope>NUCLEOTIDE SEQUENCE [LARGE SCALE GENOMIC DNA]</scope>
    <source>
        <strain evidence="3">PB2801</strain>
    </source>
</reference>
<proteinExistence type="predicted"/>
<dbReference type="Proteomes" id="UP000008068">
    <property type="component" value="Unassembled WGS sequence"/>
</dbReference>
<accession>G0NGE0</accession>
<evidence type="ECO:0000313" key="2">
    <source>
        <dbReference type="EMBL" id="EGT59959.1"/>
    </source>
</evidence>
<keyword evidence="1" id="KW-0472">Membrane</keyword>
<dbReference type="AlphaFoldDB" id="G0NGE0"/>
<name>G0NGE0_CAEBE</name>
<dbReference type="EMBL" id="GL379879">
    <property type="protein sequence ID" value="EGT59959.1"/>
    <property type="molecule type" value="Genomic_DNA"/>
</dbReference>
<gene>
    <name evidence="2" type="ORF">CAEBREN_09529</name>
</gene>